<dbReference type="InterPro" id="IPR002539">
    <property type="entry name" value="MaoC-like_dom"/>
</dbReference>
<dbReference type="InterPro" id="IPR029069">
    <property type="entry name" value="HotDog_dom_sf"/>
</dbReference>
<feature type="domain" description="MaoC-like" evidence="1">
    <location>
        <begin position="25"/>
        <end position="126"/>
    </location>
</feature>
<protein>
    <recommendedName>
        <fullName evidence="1">MaoC-like domain-containing protein</fullName>
    </recommendedName>
</protein>
<dbReference type="Proteomes" id="UP000321750">
    <property type="component" value="Unassembled WGS sequence"/>
</dbReference>
<dbReference type="InterPro" id="IPR052342">
    <property type="entry name" value="MCH/BMMD"/>
</dbReference>
<dbReference type="PANTHER" id="PTHR43664:SF1">
    <property type="entry name" value="BETA-METHYLMALYL-COA DEHYDRATASE"/>
    <property type="match status" value="1"/>
</dbReference>
<name>A0A512JJM9_9HYPH</name>
<gene>
    <name evidence="2" type="ORF">MGN01_19880</name>
</gene>
<comment type="caution">
    <text evidence="2">The sequence shown here is derived from an EMBL/GenBank/DDBJ whole genome shotgun (WGS) entry which is preliminary data.</text>
</comment>
<evidence type="ECO:0000313" key="2">
    <source>
        <dbReference type="EMBL" id="GEP10143.1"/>
    </source>
</evidence>
<dbReference type="AlphaFoldDB" id="A0A512JJM9"/>
<dbReference type="Gene3D" id="3.10.129.10">
    <property type="entry name" value="Hotdog Thioesterase"/>
    <property type="match status" value="2"/>
</dbReference>
<dbReference type="CDD" id="cd03454">
    <property type="entry name" value="YdeM"/>
    <property type="match status" value="2"/>
</dbReference>
<feature type="domain" description="MaoC-like" evidence="1">
    <location>
        <begin position="207"/>
        <end position="308"/>
    </location>
</feature>
<sequence>MLAEGQPKPATGTTMRFHHFEDLEPGQEFTGGPITATREAMVAFAREFDPQPFHLDEVAAKATFVGTLIGSGWQTACYGMRLLADGLMLQSSSMGSPGIDELRWLKPVLPGDTLSATIRVEETRPSSSKPDRGFVRFKLTITDGGGEPVMTQAFSVMFARRGHTPAPRSVTFEEKPFEPVREADDAVPLPFLGEAEIGASRDLGQHRFEPDAIIAFAKVYDPQIFHTDAAAARETHFGGLCASGWHTAAVWMKRLHATWARDMRLTAKHGPVPQLGPSPGFRNMRWLRPVYAGDTLRYATKLVGARASTSRPGWGLAHHHNTAENQRGEPVFEFTGSVFWQWSA</sequence>
<evidence type="ECO:0000313" key="3">
    <source>
        <dbReference type="Proteomes" id="UP000321750"/>
    </source>
</evidence>
<reference evidence="2 3" key="1">
    <citation type="submission" date="2019-07" db="EMBL/GenBank/DDBJ databases">
        <title>Whole genome shotgun sequence of Methylobacterium gnaphalii NBRC 107716.</title>
        <authorList>
            <person name="Hosoyama A."/>
            <person name="Uohara A."/>
            <person name="Ohji S."/>
            <person name="Ichikawa N."/>
        </authorList>
    </citation>
    <scope>NUCLEOTIDE SEQUENCE [LARGE SCALE GENOMIC DNA]</scope>
    <source>
        <strain evidence="2 3">NBRC 107716</strain>
    </source>
</reference>
<evidence type="ECO:0000259" key="1">
    <source>
        <dbReference type="Pfam" id="PF01575"/>
    </source>
</evidence>
<dbReference type="Pfam" id="PF01575">
    <property type="entry name" value="MaoC_dehydratas"/>
    <property type="match status" value="2"/>
</dbReference>
<dbReference type="EMBL" id="BJZV01000008">
    <property type="protein sequence ID" value="GEP10143.1"/>
    <property type="molecule type" value="Genomic_DNA"/>
</dbReference>
<dbReference type="PANTHER" id="PTHR43664">
    <property type="entry name" value="MONOAMINE OXIDASE-RELATED"/>
    <property type="match status" value="1"/>
</dbReference>
<organism evidence="2 3">
    <name type="scientific">Methylobacterium gnaphalii</name>
    <dbReference type="NCBI Taxonomy" id="1010610"/>
    <lineage>
        <taxon>Bacteria</taxon>
        <taxon>Pseudomonadati</taxon>
        <taxon>Pseudomonadota</taxon>
        <taxon>Alphaproteobacteria</taxon>
        <taxon>Hyphomicrobiales</taxon>
        <taxon>Methylobacteriaceae</taxon>
        <taxon>Methylobacterium</taxon>
    </lineage>
</organism>
<keyword evidence="3" id="KW-1185">Reference proteome</keyword>
<accession>A0A512JJM9</accession>
<proteinExistence type="predicted"/>
<dbReference type="SUPFAM" id="SSF54637">
    <property type="entry name" value="Thioesterase/thiol ester dehydrase-isomerase"/>
    <property type="match status" value="2"/>
</dbReference>